<gene>
    <name evidence="10" type="primary">asnB</name>
    <name evidence="10" type="ORF">IC602_13045</name>
</gene>
<reference evidence="10 11" key="1">
    <citation type="submission" date="2020-09" db="EMBL/GenBank/DDBJ databases">
        <title>Draft Genome Sequences of Oil-Oxidizing Bacteria Halomonas titanicae, Marinobacter lutaoensis, and Virgibacillus halodenitrificans Isolated from Highly Saline Environments.</title>
        <authorList>
            <person name="Grouzdev D.S."/>
            <person name="Sokolova D.S."/>
            <person name="Semenova E.M."/>
            <person name="Borzenkov I.A."/>
            <person name="Bidzhieva S.K."/>
            <person name="Poltaraus A.B."/>
            <person name="Nazina T.N."/>
        </authorList>
    </citation>
    <scope>NUCLEOTIDE SEQUENCE [LARGE SCALE GENOMIC DNA]</scope>
    <source>
        <strain evidence="10 11">VKM B-3472D</strain>
    </source>
</reference>
<feature type="domain" description="Glutamine amidotransferase type-2" evidence="9">
    <location>
        <begin position="2"/>
        <end position="214"/>
    </location>
</feature>
<dbReference type="SUPFAM" id="SSF56235">
    <property type="entry name" value="N-terminal nucleophile aminohydrolases (Ntn hydrolases)"/>
    <property type="match status" value="1"/>
</dbReference>
<dbReference type="Pfam" id="PF00733">
    <property type="entry name" value="Asn_synthase"/>
    <property type="match status" value="1"/>
</dbReference>
<evidence type="ECO:0000256" key="3">
    <source>
        <dbReference type="ARBA" id="ARBA00012737"/>
    </source>
</evidence>
<dbReference type="CDD" id="cd00712">
    <property type="entry name" value="AsnB"/>
    <property type="match status" value="1"/>
</dbReference>
<dbReference type="InterPro" id="IPR006426">
    <property type="entry name" value="Asn_synth_AEB"/>
</dbReference>
<dbReference type="PANTHER" id="PTHR43284">
    <property type="entry name" value="ASPARAGINE SYNTHETASE (GLUTAMINE-HYDROLYZING)"/>
    <property type="match status" value="1"/>
</dbReference>
<keyword evidence="10" id="KW-0436">Ligase</keyword>
<evidence type="ECO:0000256" key="2">
    <source>
        <dbReference type="ARBA" id="ARBA00005752"/>
    </source>
</evidence>
<evidence type="ECO:0000259" key="9">
    <source>
        <dbReference type="PROSITE" id="PS51278"/>
    </source>
</evidence>
<evidence type="ECO:0000313" key="10">
    <source>
        <dbReference type="EMBL" id="MBD1223525.1"/>
    </source>
</evidence>
<dbReference type="InterPro" id="IPR017932">
    <property type="entry name" value="GATase_2_dom"/>
</dbReference>
<keyword evidence="6" id="KW-0061">Asparagine biosynthesis</keyword>
<protein>
    <recommendedName>
        <fullName evidence="3">asparagine synthase (glutamine-hydrolyzing)</fullName>
        <ecNumber evidence="3">6.3.5.4</ecNumber>
    </recommendedName>
</protein>
<dbReference type="Gene3D" id="3.60.20.10">
    <property type="entry name" value="Glutamine Phosphoribosylpyrophosphate, subunit 1, domain 1"/>
    <property type="match status" value="1"/>
</dbReference>
<dbReference type="Pfam" id="PF13537">
    <property type="entry name" value="GATase_7"/>
    <property type="match status" value="1"/>
</dbReference>
<keyword evidence="5" id="KW-0067">ATP-binding</keyword>
<evidence type="ECO:0000256" key="7">
    <source>
        <dbReference type="ARBA" id="ARBA00022962"/>
    </source>
</evidence>
<dbReference type="InterPro" id="IPR051786">
    <property type="entry name" value="ASN_synthetase/amidase"/>
</dbReference>
<evidence type="ECO:0000256" key="5">
    <source>
        <dbReference type="ARBA" id="ARBA00022840"/>
    </source>
</evidence>
<dbReference type="EMBL" id="JACWEZ010000007">
    <property type="protein sequence ID" value="MBD1223525.1"/>
    <property type="molecule type" value="Genomic_DNA"/>
</dbReference>
<dbReference type="Gene3D" id="3.40.50.620">
    <property type="entry name" value="HUPs"/>
    <property type="match status" value="1"/>
</dbReference>
<dbReference type="PIRSF" id="PIRSF001589">
    <property type="entry name" value="Asn_synthetase_glu-h"/>
    <property type="match status" value="1"/>
</dbReference>
<evidence type="ECO:0000313" key="11">
    <source>
        <dbReference type="Proteomes" id="UP000621631"/>
    </source>
</evidence>
<dbReference type="InterPro" id="IPR001962">
    <property type="entry name" value="Asn_synthase"/>
</dbReference>
<evidence type="ECO:0000256" key="4">
    <source>
        <dbReference type="ARBA" id="ARBA00022741"/>
    </source>
</evidence>
<keyword evidence="11" id="KW-1185">Reference proteome</keyword>
<sequence length="629" mass="72605">MCGFVGVLLKENTAFSEEHLTAIKESNKLIKHRGPDEEGYYSDSYMALAFRRLKIMDLKAGSQPFYFGGDRYVLTFNGEIYNYKILREELRSEGFEFHTDSDTEVVAKLFQSIGVKAFSKLRGMFSIIIWDSEERTLYGARDHFGIKPLYYCESDCEFTFASERKCITYLNQLNVLDTVAIQHYLSFQYVPNPLTLIEGVYTLEPGNYFIKEWGEPLETYSYFKPVFKPVLSSEKQVIHQIKGVLSESVHKHMQSDVPLGAFLSGGIDSTFIVALAREINPKIKTFSIGFARNGYSEIDVAQETAAKLNVENISSLITPQEFVDALPKIMWHMDDPLADPACIPLYFLSKKAKEDVTVVLSGEGADELFGGYEIYREAESLKYFKYLPSVLSKKIYQLSCILPEGMKGKSFLQRGTTPLQDRYIGNAKIFEEQEKNQLFKQYNPNYTYKSWTEPLYAQVKESHPTQQMQFIDMNTWLIGDILLKADKMSMAHSLEVRVPFLDKEVFELASKIPVEQKIAEGTTKSILRKAAQGIVPEHVINRKKLGFPVPIKHWLREELYEWAENLIRESQTEHIFDKNVFFSLLEDHAQKKGDYSRKLWTVLTFMVWHSVYMEQNEPISIRSREHQII</sequence>
<dbReference type="InterPro" id="IPR033738">
    <property type="entry name" value="AsnB_N"/>
</dbReference>
<accession>A0ABR7VNN8</accession>
<comment type="catalytic activity">
    <reaction evidence="8">
        <text>L-aspartate + L-glutamine + ATP + H2O = L-asparagine + L-glutamate + AMP + diphosphate + H(+)</text>
        <dbReference type="Rhea" id="RHEA:12228"/>
        <dbReference type="ChEBI" id="CHEBI:15377"/>
        <dbReference type="ChEBI" id="CHEBI:15378"/>
        <dbReference type="ChEBI" id="CHEBI:29985"/>
        <dbReference type="ChEBI" id="CHEBI:29991"/>
        <dbReference type="ChEBI" id="CHEBI:30616"/>
        <dbReference type="ChEBI" id="CHEBI:33019"/>
        <dbReference type="ChEBI" id="CHEBI:58048"/>
        <dbReference type="ChEBI" id="CHEBI:58359"/>
        <dbReference type="ChEBI" id="CHEBI:456215"/>
        <dbReference type="EC" id="6.3.5.4"/>
    </reaction>
</comment>
<dbReference type="InterPro" id="IPR029055">
    <property type="entry name" value="Ntn_hydrolases_N"/>
</dbReference>
<dbReference type="GO" id="GO:0004066">
    <property type="term" value="F:asparagine synthase (glutamine-hydrolyzing) activity"/>
    <property type="evidence" value="ECO:0007669"/>
    <property type="project" value="UniProtKB-EC"/>
</dbReference>
<dbReference type="InterPro" id="IPR014729">
    <property type="entry name" value="Rossmann-like_a/b/a_fold"/>
</dbReference>
<comment type="pathway">
    <text evidence="1">Amino-acid biosynthesis; L-asparagine biosynthesis; L-asparagine from L-aspartate (L-Gln route): step 1/1.</text>
</comment>
<keyword evidence="7" id="KW-0315">Glutamine amidotransferase</keyword>
<evidence type="ECO:0000256" key="8">
    <source>
        <dbReference type="ARBA" id="ARBA00048741"/>
    </source>
</evidence>
<dbReference type="RefSeq" id="WP_189778536.1">
    <property type="nucleotide sequence ID" value="NZ_JACWEZ010000007.1"/>
</dbReference>
<dbReference type="CDD" id="cd01991">
    <property type="entry name" value="Asn_synthase_B_C"/>
    <property type="match status" value="1"/>
</dbReference>
<dbReference type="PANTHER" id="PTHR43284:SF1">
    <property type="entry name" value="ASPARAGINE SYNTHETASE"/>
    <property type="match status" value="1"/>
</dbReference>
<keyword evidence="6" id="KW-0028">Amino-acid biosynthesis</keyword>
<evidence type="ECO:0000256" key="6">
    <source>
        <dbReference type="ARBA" id="ARBA00022888"/>
    </source>
</evidence>
<proteinExistence type="inferred from homology"/>
<organism evidence="10 11">
    <name type="scientific">Virgibacillus halodenitrificans</name>
    <name type="common">Bacillus halodenitrificans</name>
    <dbReference type="NCBI Taxonomy" id="1482"/>
    <lineage>
        <taxon>Bacteria</taxon>
        <taxon>Bacillati</taxon>
        <taxon>Bacillota</taxon>
        <taxon>Bacilli</taxon>
        <taxon>Bacillales</taxon>
        <taxon>Bacillaceae</taxon>
        <taxon>Virgibacillus</taxon>
    </lineage>
</organism>
<dbReference type="EC" id="6.3.5.4" evidence="3"/>
<dbReference type="NCBIfam" id="TIGR01536">
    <property type="entry name" value="asn_synth_AEB"/>
    <property type="match status" value="1"/>
</dbReference>
<dbReference type="SUPFAM" id="SSF52402">
    <property type="entry name" value="Adenine nucleotide alpha hydrolases-like"/>
    <property type="match status" value="1"/>
</dbReference>
<evidence type="ECO:0000256" key="1">
    <source>
        <dbReference type="ARBA" id="ARBA00005187"/>
    </source>
</evidence>
<dbReference type="Proteomes" id="UP000621631">
    <property type="component" value="Unassembled WGS sequence"/>
</dbReference>
<comment type="caution">
    <text evidence="10">The sequence shown here is derived from an EMBL/GenBank/DDBJ whole genome shotgun (WGS) entry which is preliminary data.</text>
</comment>
<dbReference type="PROSITE" id="PS51278">
    <property type="entry name" value="GATASE_TYPE_2"/>
    <property type="match status" value="1"/>
</dbReference>
<comment type="similarity">
    <text evidence="2">Belongs to the asparagine synthetase family.</text>
</comment>
<name>A0ABR7VNN8_VIRHA</name>
<keyword evidence="4" id="KW-0547">Nucleotide-binding</keyword>